<evidence type="ECO:0000256" key="1">
    <source>
        <dbReference type="ARBA" id="ARBA00022723"/>
    </source>
</evidence>
<proteinExistence type="predicted"/>
<reference evidence="5 6" key="1">
    <citation type="journal article" date="2015" name="Genome Biol. Evol.">
        <title>The genome of winter moth (Operophtera brumata) provides a genomic perspective on sexual dimorphism and phenology.</title>
        <authorList>
            <person name="Derks M.F."/>
            <person name="Smit S."/>
            <person name="Salis L."/>
            <person name="Schijlen E."/>
            <person name="Bossers A."/>
            <person name="Mateman C."/>
            <person name="Pijl A.S."/>
            <person name="de Ridder D."/>
            <person name="Groenen M.A."/>
            <person name="Visser M.E."/>
            <person name="Megens H.J."/>
        </authorList>
    </citation>
    <scope>NUCLEOTIDE SEQUENCE [LARGE SCALE GENOMIC DNA]</scope>
    <source>
        <strain evidence="5">WM2013NL</strain>
        <tissue evidence="5">Head and thorax</tissue>
    </source>
</reference>
<evidence type="ECO:0000256" key="3">
    <source>
        <dbReference type="ARBA" id="ARBA00022833"/>
    </source>
</evidence>
<dbReference type="GO" id="GO:0008270">
    <property type="term" value="F:zinc ion binding"/>
    <property type="evidence" value="ECO:0007669"/>
    <property type="project" value="UniProtKB-KW"/>
</dbReference>
<organism evidence="5 6">
    <name type="scientific">Operophtera brumata</name>
    <name type="common">Winter moth</name>
    <name type="synonym">Phalaena brumata</name>
    <dbReference type="NCBI Taxonomy" id="104452"/>
    <lineage>
        <taxon>Eukaryota</taxon>
        <taxon>Metazoa</taxon>
        <taxon>Ecdysozoa</taxon>
        <taxon>Arthropoda</taxon>
        <taxon>Hexapoda</taxon>
        <taxon>Insecta</taxon>
        <taxon>Pterygota</taxon>
        <taxon>Neoptera</taxon>
        <taxon>Endopterygota</taxon>
        <taxon>Lepidoptera</taxon>
        <taxon>Glossata</taxon>
        <taxon>Ditrysia</taxon>
        <taxon>Geometroidea</taxon>
        <taxon>Geometridae</taxon>
        <taxon>Larentiinae</taxon>
        <taxon>Operophtera</taxon>
    </lineage>
</organism>
<dbReference type="Proteomes" id="UP000037510">
    <property type="component" value="Unassembled WGS sequence"/>
</dbReference>
<dbReference type="Gene3D" id="2.20.25.240">
    <property type="match status" value="3"/>
</dbReference>
<evidence type="ECO:0000313" key="5">
    <source>
        <dbReference type="EMBL" id="KOB73945.1"/>
    </source>
</evidence>
<sequence length="213" mass="24064">MTSQDGDRLIKLGDFTFTRSQHTGDICYWTCNTHSSHGCSAKAYTEGKPLIVYNHYSYCKHSVRNGISRWTCSTHSYKCCKAVVKTKGSHIIEVKGYHNHDASDLLINRGKPLYYSSLSEIILDKTCDVSYAISKNQRPLMVIDGYRYSLHYTRNLKERWQCSRRSAFSCKAVLAKLDNVLQYNFALCVETSRVGYITGSTLVSLASPSSSDP</sequence>
<evidence type="ECO:0000259" key="4">
    <source>
        <dbReference type="Pfam" id="PF04500"/>
    </source>
</evidence>
<dbReference type="Pfam" id="PF04500">
    <property type="entry name" value="FLYWCH"/>
    <property type="match status" value="2"/>
</dbReference>
<dbReference type="EMBL" id="JTDY01001408">
    <property type="protein sequence ID" value="KOB73945.1"/>
    <property type="molecule type" value="Genomic_DNA"/>
</dbReference>
<keyword evidence="6" id="KW-1185">Reference proteome</keyword>
<comment type="caution">
    <text evidence="5">The sequence shown here is derived from an EMBL/GenBank/DDBJ whole genome shotgun (WGS) entry which is preliminary data.</text>
</comment>
<feature type="domain" description="FLYWCH-type" evidence="4">
    <location>
        <begin position="131"/>
        <end position="172"/>
    </location>
</feature>
<keyword evidence="3" id="KW-0862">Zinc</keyword>
<protein>
    <submittedName>
        <fullName evidence="5">Modifier of mdg4</fullName>
    </submittedName>
</protein>
<keyword evidence="1" id="KW-0479">Metal-binding</keyword>
<feature type="domain" description="FLYWCH-type" evidence="4">
    <location>
        <begin position="46"/>
        <end position="100"/>
    </location>
</feature>
<evidence type="ECO:0000313" key="6">
    <source>
        <dbReference type="Proteomes" id="UP000037510"/>
    </source>
</evidence>
<evidence type="ECO:0000256" key="2">
    <source>
        <dbReference type="ARBA" id="ARBA00022771"/>
    </source>
</evidence>
<feature type="non-terminal residue" evidence="5">
    <location>
        <position position="213"/>
    </location>
</feature>
<accession>A0A0L7LEW6</accession>
<dbReference type="InterPro" id="IPR007588">
    <property type="entry name" value="Znf_FLYWCH"/>
</dbReference>
<keyword evidence="2" id="KW-0863">Zinc-finger</keyword>
<feature type="non-terminal residue" evidence="5">
    <location>
        <position position="1"/>
    </location>
</feature>
<name>A0A0L7LEW6_OPEBR</name>
<gene>
    <name evidence="5" type="ORF">OBRU01_09859</name>
</gene>
<dbReference type="AlphaFoldDB" id="A0A0L7LEW6"/>